<accession>A0A2W7QRF3</accession>
<evidence type="ECO:0000313" key="1">
    <source>
        <dbReference type="EMBL" id="PZX49836.1"/>
    </source>
</evidence>
<gene>
    <name evidence="1" type="ORF">LV85_02899</name>
</gene>
<dbReference type="EMBL" id="QKZT01000013">
    <property type="protein sequence ID" value="PZX49836.1"/>
    <property type="molecule type" value="Genomic_DNA"/>
</dbReference>
<dbReference type="OrthoDB" id="885206at2"/>
<dbReference type="Proteomes" id="UP000248882">
    <property type="component" value="Unassembled WGS sequence"/>
</dbReference>
<sequence length="113" mass="13133">MKNLDIFQIKAQLNRGKSIEQFLGTGNSGEREILKWIEIRPEKYSFTLVYHEVYNDSDEGIESVYNYSYVMPDDLYGKNITESKSVEEILNKAQSIFGNGNFYNEGFLDEIIK</sequence>
<name>A0A2W7QRF3_9BACT</name>
<dbReference type="RefSeq" id="WP_111320625.1">
    <property type="nucleotide sequence ID" value="NZ_QKZT01000013.1"/>
</dbReference>
<keyword evidence="2" id="KW-1185">Reference proteome</keyword>
<dbReference type="AlphaFoldDB" id="A0A2W7QRF3"/>
<proteinExistence type="predicted"/>
<organism evidence="1 2">
    <name type="scientific">Algoriphagus chordae</name>
    <dbReference type="NCBI Taxonomy" id="237019"/>
    <lineage>
        <taxon>Bacteria</taxon>
        <taxon>Pseudomonadati</taxon>
        <taxon>Bacteroidota</taxon>
        <taxon>Cytophagia</taxon>
        <taxon>Cytophagales</taxon>
        <taxon>Cyclobacteriaceae</taxon>
        <taxon>Algoriphagus</taxon>
    </lineage>
</organism>
<comment type="caution">
    <text evidence="1">The sequence shown here is derived from an EMBL/GenBank/DDBJ whole genome shotgun (WGS) entry which is preliminary data.</text>
</comment>
<evidence type="ECO:0000313" key="2">
    <source>
        <dbReference type="Proteomes" id="UP000248882"/>
    </source>
</evidence>
<reference evidence="1 2" key="1">
    <citation type="submission" date="2018-06" db="EMBL/GenBank/DDBJ databases">
        <title>Genomic Encyclopedia of Archaeal and Bacterial Type Strains, Phase II (KMG-II): from individual species to whole genera.</title>
        <authorList>
            <person name="Goeker M."/>
        </authorList>
    </citation>
    <scope>NUCLEOTIDE SEQUENCE [LARGE SCALE GENOMIC DNA]</scope>
    <source>
        <strain evidence="1 2">DSM 19830</strain>
    </source>
</reference>
<protein>
    <submittedName>
        <fullName evidence="1">Uncharacterized protein</fullName>
    </submittedName>
</protein>